<comment type="caution">
    <text evidence="1">The sequence shown here is derived from an EMBL/GenBank/DDBJ whole genome shotgun (WGS) entry which is preliminary data.</text>
</comment>
<dbReference type="InterPro" id="IPR036412">
    <property type="entry name" value="HAD-like_sf"/>
</dbReference>
<dbReference type="HOGENOM" id="CLU_056221_4_0_9"/>
<dbReference type="NCBIfam" id="TIGR01668">
    <property type="entry name" value="YqeG_hyp_ppase"/>
    <property type="match status" value="1"/>
</dbReference>
<dbReference type="PANTHER" id="PTHR19288:SF25">
    <property type="entry name" value="PHOSPHATIDYLGLYCEROPHOSPHATASE GEP4, MITOCHONDRIAL"/>
    <property type="match status" value="1"/>
</dbReference>
<name>H3NHY0_9LACT</name>
<keyword evidence="2" id="KW-1185">Reference proteome</keyword>
<dbReference type="eggNOG" id="COG2179">
    <property type="taxonomic scope" value="Bacteria"/>
</dbReference>
<dbReference type="GO" id="GO:0008962">
    <property type="term" value="F:phosphatidylglycerophosphatase activity"/>
    <property type="evidence" value="ECO:0007669"/>
    <property type="project" value="InterPro"/>
</dbReference>
<reference evidence="1 2" key="1">
    <citation type="submission" date="2012-01" db="EMBL/GenBank/DDBJ databases">
        <title>The Genome Sequence of Facklamia languida CCUG 37842.</title>
        <authorList>
            <consortium name="The Broad Institute Genome Sequencing Platform"/>
            <person name="Earl A."/>
            <person name="Ward D."/>
            <person name="Feldgarden M."/>
            <person name="Gevers D."/>
            <person name="Huys G."/>
            <person name="Young S.K."/>
            <person name="Zeng Q."/>
            <person name="Gargeya S."/>
            <person name="Fitzgerald M."/>
            <person name="Haas B."/>
            <person name="Abouelleil A."/>
            <person name="Alvarado L."/>
            <person name="Arachchi H.M."/>
            <person name="Berlin A."/>
            <person name="Chapman S.B."/>
            <person name="Gearin G."/>
            <person name="Goldberg J."/>
            <person name="Griggs A."/>
            <person name="Gujja S."/>
            <person name="Hansen M."/>
            <person name="Heiman D."/>
            <person name="Howarth C."/>
            <person name="Larimer J."/>
            <person name="Lui A."/>
            <person name="MacDonald P.J.P."/>
            <person name="McCowen C."/>
            <person name="Montmayeur A."/>
            <person name="Murphy C."/>
            <person name="Neiman D."/>
            <person name="Pearson M."/>
            <person name="Priest M."/>
            <person name="Roberts A."/>
            <person name="Saif S."/>
            <person name="Shea T."/>
            <person name="Sisk P."/>
            <person name="Stolte C."/>
            <person name="Sykes S."/>
            <person name="Wortman J."/>
            <person name="Nusbaum C."/>
            <person name="Birren B."/>
        </authorList>
    </citation>
    <scope>NUCLEOTIDE SEQUENCE [LARGE SCALE GENOMIC DNA]</scope>
    <source>
        <strain evidence="1 2">CCUG 37842</strain>
    </source>
</reference>
<dbReference type="InterPro" id="IPR006549">
    <property type="entry name" value="HAD-SF_hydro_IIIA"/>
</dbReference>
<dbReference type="GO" id="GO:0005737">
    <property type="term" value="C:cytoplasm"/>
    <property type="evidence" value="ECO:0007669"/>
    <property type="project" value="TreeGrafter"/>
</dbReference>
<dbReference type="SUPFAM" id="SSF56784">
    <property type="entry name" value="HAD-like"/>
    <property type="match status" value="1"/>
</dbReference>
<gene>
    <name evidence="1" type="ORF">HMPREF9708_00408</name>
</gene>
<proteinExistence type="predicted"/>
<dbReference type="PATRIC" id="fig|883113.3.peg.411"/>
<dbReference type="InterPro" id="IPR010021">
    <property type="entry name" value="PGPP1/Gep4"/>
</dbReference>
<protein>
    <submittedName>
        <fullName evidence="1">HAD phosphatase, family IIIA</fullName>
    </submittedName>
</protein>
<dbReference type="AlphaFoldDB" id="H3NHY0"/>
<dbReference type="Pfam" id="PF00702">
    <property type="entry name" value="Hydrolase"/>
    <property type="match status" value="1"/>
</dbReference>
<evidence type="ECO:0000313" key="2">
    <source>
        <dbReference type="Proteomes" id="UP000006190"/>
    </source>
</evidence>
<dbReference type="CDD" id="cd16416">
    <property type="entry name" value="HAD_BsYqeG-like"/>
    <property type="match status" value="1"/>
</dbReference>
<dbReference type="NCBIfam" id="TIGR01662">
    <property type="entry name" value="HAD-SF-IIIA"/>
    <property type="match status" value="1"/>
</dbReference>
<dbReference type="RefSeq" id="WP_006308360.1">
    <property type="nucleotide sequence ID" value="NZ_JH601133.1"/>
</dbReference>
<accession>H3NHY0</accession>
<evidence type="ECO:0000313" key="1">
    <source>
        <dbReference type="EMBL" id="EHR37779.1"/>
    </source>
</evidence>
<dbReference type="Gene3D" id="3.40.50.1000">
    <property type="entry name" value="HAD superfamily/HAD-like"/>
    <property type="match status" value="1"/>
</dbReference>
<organism evidence="1 2">
    <name type="scientific">Facklamia languida CCUG 37842</name>
    <dbReference type="NCBI Taxonomy" id="883113"/>
    <lineage>
        <taxon>Bacteria</taxon>
        <taxon>Bacillati</taxon>
        <taxon>Bacillota</taxon>
        <taxon>Bacilli</taxon>
        <taxon>Lactobacillales</taxon>
        <taxon>Aerococcaceae</taxon>
        <taxon>Facklamia</taxon>
    </lineage>
</organism>
<dbReference type="STRING" id="883113.HMPREF9708_00408"/>
<dbReference type="EMBL" id="AGEG01000003">
    <property type="protein sequence ID" value="EHR37779.1"/>
    <property type="molecule type" value="Genomic_DNA"/>
</dbReference>
<dbReference type="PANTHER" id="PTHR19288">
    <property type="entry name" value="4-NITROPHENYLPHOSPHATASE-RELATED"/>
    <property type="match status" value="1"/>
</dbReference>
<dbReference type="OrthoDB" id="9787572at2"/>
<sequence length="174" mass="19746">MKMFVTPTWHINSIYRLSPQDLLNHGIKGVIVDLDNTLLAWNEHDHTPQLRSWAQDLASSGIKLYILSNNHTNRVARVAKPLDIPYQGRAYKPLSRNFKQAMKKLDLPKENIAVIGDQVMTDVIGANRLGLKVILVKPLVDNDNIYTGLNRFLEKIALASIGIDRHEDWGDQLD</sequence>
<dbReference type="InterPro" id="IPR023214">
    <property type="entry name" value="HAD_sf"/>
</dbReference>
<dbReference type="Proteomes" id="UP000006190">
    <property type="component" value="Unassembled WGS sequence"/>
</dbReference>